<feature type="domain" description="DUF4232" evidence="2">
    <location>
        <begin position="86"/>
        <end position="165"/>
    </location>
</feature>
<evidence type="ECO:0000259" key="2">
    <source>
        <dbReference type="Pfam" id="PF14016"/>
    </source>
</evidence>
<reference evidence="3 4" key="1">
    <citation type="submission" date="2017-08" db="EMBL/GenBank/DDBJ databases">
        <title>Complete Genome Sequence of Streptomyces formicae KY5, the formicamycin producer.</title>
        <authorList>
            <person name="Holmes N.A."/>
            <person name="Devine R."/>
            <person name="Qin Z."/>
            <person name="Seipke R.F."/>
            <person name="Wilkinson B."/>
            <person name="Hutchings M.I."/>
        </authorList>
    </citation>
    <scope>NUCLEOTIDE SEQUENCE [LARGE SCALE GENOMIC DNA]</scope>
    <source>
        <strain evidence="3 4">KY5</strain>
    </source>
</reference>
<feature type="chain" id="PRO_5039098454" description="DUF4232 domain-containing protein" evidence="1">
    <location>
        <begin position="24"/>
        <end position="224"/>
    </location>
</feature>
<dbReference type="RefSeq" id="WP_098246570.1">
    <property type="nucleotide sequence ID" value="NZ_CP022685.1"/>
</dbReference>
<dbReference type="KEGG" id="sfk:KY5_7640"/>
<name>A0A291QM76_9ACTN</name>
<proteinExistence type="predicted"/>
<dbReference type="AlphaFoldDB" id="A0A291QM76"/>
<feature type="signal peptide" evidence="1">
    <location>
        <begin position="1"/>
        <end position="23"/>
    </location>
</feature>
<evidence type="ECO:0000256" key="1">
    <source>
        <dbReference type="SAM" id="SignalP"/>
    </source>
</evidence>
<dbReference type="Pfam" id="PF14016">
    <property type="entry name" value="DUF4232"/>
    <property type="match status" value="1"/>
</dbReference>
<dbReference type="PROSITE" id="PS51257">
    <property type="entry name" value="PROKAR_LIPOPROTEIN"/>
    <property type="match status" value="1"/>
</dbReference>
<accession>A0A291QM76</accession>
<keyword evidence="4" id="KW-1185">Reference proteome</keyword>
<gene>
    <name evidence="3" type="ORF">KY5_7640</name>
</gene>
<protein>
    <recommendedName>
        <fullName evidence="2">DUF4232 domain-containing protein</fullName>
    </recommendedName>
</protein>
<dbReference type="InterPro" id="IPR025326">
    <property type="entry name" value="DUF4232"/>
</dbReference>
<sequence>MRTHRIRTAVLAGTTATLALGLAACGGADGGDKADAKTATTRTVETGTGAVEGASVDAGTDSVTVGKASAAAQGTVKAKATATRQCNGDEMSYSVVHRFAKQQGEHLLITATNADATPCWVTSYPSVMLGDTTKVLPHSAKDAPGGAARITVRPGAKVYSAVNLFTESTRTHTSGDLSIALRDRTGDTGPGTDQAAFDGKGIPSKFTWTSADVTNWNKTKPYDY</sequence>
<dbReference type="EMBL" id="CP022685">
    <property type="protein sequence ID" value="ATL32658.1"/>
    <property type="molecule type" value="Genomic_DNA"/>
</dbReference>
<evidence type="ECO:0000313" key="4">
    <source>
        <dbReference type="Proteomes" id="UP000221011"/>
    </source>
</evidence>
<organism evidence="3 4">
    <name type="scientific">Streptomyces formicae</name>
    <dbReference type="NCBI Taxonomy" id="1616117"/>
    <lineage>
        <taxon>Bacteria</taxon>
        <taxon>Bacillati</taxon>
        <taxon>Actinomycetota</taxon>
        <taxon>Actinomycetes</taxon>
        <taxon>Kitasatosporales</taxon>
        <taxon>Streptomycetaceae</taxon>
        <taxon>Streptomyces</taxon>
    </lineage>
</organism>
<keyword evidence="1" id="KW-0732">Signal</keyword>
<evidence type="ECO:0000313" key="3">
    <source>
        <dbReference type="EMBL" id="ATL32658.1"/>
    </source>
</evidence>
<dbReference type="Proteomes" id="UP000221011">
    <property type="component" value="Chromosome"/>
</dbReference>